<evidence type="ECO:0000256" key="1">
    <source>
        <dbReference type="SAM" id="MobiDB-lite"/>
    </source>
</evidence>
<reference evidence="2" key="1">
    <citation type="submission" date="2022-07" db="EMBL/GenBank/DDBJ databases">
        <title>Chromosome-level genome of Muraenolepis orangiensis.</title>
        <authorList>
            <person name="Kim J."/>
        </authorList>
    </citation>
    <scope>NUCLEOTIDE SEQUENCE</scope>
    <source>
        <strain evidence="2">KU_S4_2022</strain>
        <tissue evidence="2">Muscle</tissue>
    </source>
</reference>
<proteinExistence type="predicted"/>
<evidence type="ECO:0000313" key="3">
    <source>
        <dbReference type="Proteomes" id="UP001148018"/>
    </source>
</evidence>
<feature type="compositionally biased region" description="Basic and acidic residues" evidence="1">
    <location>
        <begin position="51"/>
        <end position="88"/>
    </location>
</feature>
<keyword evidence="3" id="KW-1185">Reference proteome</keyword>
<evidence type="ECO:0000313" key="2">
    <source>
        <dbReference type="EMBL" id="KAJ3609921.1"/>
    </source>
</evidence>
<gene>
    <name evidence="2" type="ORF">NHX12_022015</name>
</gene>
<dbReference type="AlphaFoldDB" id="A0A9Q0EMW7"/>
<accession>A0A9Q0EMW7</accession>
<dbReference type="EMBL" id="JANIIK010000038">
    <property type="protein sequence ID" value="KAJ3609921.1"/>
    <property type="molecule type" value="Genomic_DNA"/>
</dbReference>
<feature type="compositionally biased region" description="Polar residues" evidence="1">
    <location>
        <begin position="89"/>
        <end position="100"/>
    </location>
</feature>
<dbReference type="Proteomes" id="UP001148018">
    <property type="component" value="Unassembled WGS sequence"/>
</dbReference>
<feature type="region of interest" description="Disordered" evidence="1">
    <location>
        <begin position="51"/>
        <end position="100"/>
    </location>
</feature>
<protein>
    <submittedName>
        <fullName evidence="2">Uncharacterized protein</fullName>
    </submittedName>
</protein>
<sequence>MRPDSVQMVHICHLRGVTVCLLFVPLDDQRQINILLVCFPKDTCAMNIALHKGDRAGARKRKTGETPEGHQERHQERHQKDTRRDTRSKSNGPSETSQQR</sequence>
<comment type="caution">
    <text evidence="2">The sequence shown here is derived from an EMBL/GenBank/DDBJ whole genome shotgun (WGS) entry which is preliminary data.</text>
</comment>
<organism evidence="2 3">
    <name type="scientific">Muraenolepis orangiensis</name>
    <name type="common">Patagonian moray cod</name>
    <dbReference type="NCBI Taxonomy" id="630683"/>
    <lineage>
        <taxon>Eukaryota</taxon>
        <taxon>Metazoa</taxon>
        <taxon>Chordata</taxon>
        <taxon>Craniata</taxon>
        <taxon>Vertebrata</taxon>
        <taxon>Euteleostomi</taxon>
        <taxon>Actinopterygii</taxon>
        <taxon>Neopterygii</taxon>
        <taxon>Teleostei</taxon>
        <taxon>Neoteleostei</taxon>
        <taxon>Acanthomorphata</taxon>
        <taxon>Zeiogadaria</taxon>
        <taxon>Gadariae</taxon>
        <taxon>Gadiformes</taxon>
        <taxon>Muraenolepidoidei</taxon>
        <taxon>Muraenolepididae</taxon>
        <taxon>Muraenolepis</taxon>
    </lineage>
</organism>
<name>A0A9Q0EMW7_9TELE</name>